<keyword evidence="8" id="KW-0251">Elongation factor</keyword>
<organism evidence="8 9">
    <name type="scientific">Candidatus Giovannonibacteria bacterium GW2011_GWB1_44_23</name>
    <dbReference type="NCBI Taxonomy" id="1618652"/>
    <lineage>
        <taxon>Bacteria</taxon>
        <taxon>Candidatus Giovannoniibacteriota</taxon>
    </lineage>
</organism>
<dbReference type="HAMAP" id="MF_00071">
    <property type="entry name" value="LepA"/>
    <property type="match status" value="1"/>
</dbReference>
<evidence type="ECO:0000313" key="8">
    <source>
        <dbReference type="EMBL" id="KKT55857.1"/>
    </source>
</evidence>
<evidence type="ECO:0000256" key="5">
    <source>
        <dbReference type="ARBA" id="ARBA00023134"/>
    </source>
</evidence>
<dbReference type="Pfam" id="PF00679">
    <property type="entry name" value="EFG_C"/>
    <property type="match status" value="1"/>
</dbReference>
<dbReference type="Pfam" id="PF06421">
    <property type="entry name" value="LepA_C"/>
    <property type="match status" value="1"/>
</dbReference>
<dbReference type="GO" id="GO:0045727">
    <property type="term" value="P:positive regulation of translation"/>
    <property type="evidence" value="ECO:0007669"/>
    <property type="project" value="UniProtKB-UniRule"/>
</dbReference>
<keyword evidence="5 6" id="KW-0342">GTP-binding</keyword>
<dbReference type="EMBL" id="LCIN01000019">
    <property type="protein sequence ID" value="KKT55857.1"/>
    <property type="molecule type" value="Genomic_DNA"/>
</dbReference>
<dbReference type="InterPro" id="IPR000640">
    <property type="entry name" value="EFG_V-like"/>
</dbReference>
<dbReference type="PROSITE" id="PS51722">
    <property type="entry name" value="G_TR_2"/>
    <property type="match status" value="1"/>
</dbReference>
<comment type="catalytic activity">
    <reaction evidence="6">
        <text>GTP + H2O = GDP + phosphate + H(+)</text>
        <dbReference type="Rhea" id="RHEA:19669"/>
        <dbReference type="ChEBI" id="CHEBI:15377"/>
        <dbReference type="ChEBI" id="CHEBI:15378"/>
        <dbReference type="ChEBI" id="CHEBI:37565"/>
        <dbReference type="ChEBI" id="CHEBI:43474"/>
        <dbReference type="ChEBI" id="CHEBI:58189"/>
        <dbReference type="EC" id="3.6.5.n1"/>
    </reaction>
</comment>
<dbReference type="AlphaFoldDB" id="A0A0G1KHU4"/>
<keyword evidence="2 6" id="KW-0547">Nucleotide-binding</keyword>
<dbReference type="InterPro" id="IPR006297">
    <property type="entry name" value="EF-4"/>
</dbReference>
<comment type="similarity">
    <text evidence="1 6">Belongs to the TRAFAC class translation factor GTPase superfamily. Classic translation factor GTPase family. LepA subfamily.</text>
</comment>
<name>A0A0G1KHU4_9BACT</name>
<evidence type="ECO:0000313" key="9">
    <source>
        <dbReference type="Proteomes" id="UP000033977"/>
    </source>
</evidence>
<dbReference type="Gene3D" id="2.40.30.10">
    <property type="entry name" value="Translation factors"/>
    <property type="match status" value="1"/>
</dbReference>
<dbReference type="InterPro" id="IPR009000">
    <property type="entry name" value="Transl_B-barrel_sf"/>
</dbReference>
<gene>
    <name evidence="6" type="primary">lepA</name>
    <name evidence="8" type="ORF">UW49_C0019G0002</name>
</gene>
<evidence type="ECO:0000256" key="6">
    <source>
        <dbReference type="HAMAP-Rule" id="MF_00071"/>
    </source>
</evidence>
<evidence type="ECO:0000256" key="2">
    <source>
        <dbReference type="ARBA" id="ARBA00022741"/>
    </source>
</evidence>
<dbReference type="NCBIfam" id="TIGR00231">
    <property type="entry name" value="small_GTP"/>
    <property type="match status" value="1"/>
</dbReference>
<dbReference type="GO" id="GO:0043022">
    <property type="term" value="F:ribosome binding"/>
    <property type="evidence" value="ECO:0007669"/>
    <property type="project" value="UniProtKB-UniRule"/>
</dbReference>
<dbReference type="GO" id="GO:0003924">
    <property type="term" value="F:GTPase activity"/>
    <property type="evidence" value="ECO:0007669"/>
    <property type="project" value="UniProtKB-UniRule"/>
</dbReference>
<dbReference type="Gene3D" id="3.30.70.2570">
    <property type="entry name" value="Elongation factor 4, C-terminal domain"/>
    <property type="match status" value="1"/>
</dbReference>
<keyword evidence="6" id="KW-0472">Membrane</keyword>
<reference evidence="8 9" key="1">
    <citation type="journal article" date="2015" name="Nature">
        <title>rRNA introns, odd ribosomes, and small enigmatic genomes across a large radiation of phyla.</title>
        <authorList>
            <person name="Brown C.T."/>
            <person name="Hug L.A."/>
            <person name="Thomas B.C."/>
            <person name="Sharon I."/>
            <person name="Castelle C.J."/>
            <person name="Singh A."/>
            <person name="Wilkins M.J."/>
            <person name="Williams K.H."/>
            <person name="Banfield J.F."/>
        </authorList>
    </citation>
    <scope>NUCLEOTIDE SEQUENCE [LARGE SCALE GENOMIC DNA]</scope>
</reference>
<dbReference type="SUPFAM" id="SSF52540">
    <property type="entry name" value="P-loop containing nucleoside triphosphate hydrolases"/>
    <property type="match status" value="1"/>
</dbReference>
<sequence length="789" mass="89064">MLSTAQIRNFCIIAHIDHGKSTLADRMLEITGTVEKRKMREQFLDMHPLERERGITIKMTPVSMTYRSHFDRRITQNETRNNAEQEGFLYEDLTYKIRGILFKVRKNIGLGHKEQVYHNALEIEFENAGLKFESKKNISILYDGRSIGTYQPDFVIENKVLVELKALPEIARPQIEQLWSYLKGCDYKLALLVNFGSKDLEIKRIVYDTARNFSALSGSFLRNSASSQRESAGAEDQIENKEFILNLIDTPGHIDFNYEVSRALAAVEGAVLLVDATQGVEAQTISNVELAKGLKLKIIPVVNKIDLPQARIKETKEEIKNLLGVSEGEILEVSAKTGDGVEELLEEIVERVPPPKNADFTQKVAEQGQRNSASSLRESAANARALIFDFEYSLHRGVIAHVRIFGGEIKSGDRLKLFQAGSVFSAGEVGVFRPELSPTEILHAGEIGYVVTGVKEAKVVRVGDTIANFQFPISNFQPLPGYKEVKPVVFSSLYPEKQDKFEDLKKALERLKLIDSALFFEEESSGVMGRGFRCGFLGMLHLEIVAERLRRDFNVGVIAATPTVKYRVVTKRGEEADVYSPSRFPEDGEIKEILEPWIVFEILMPPERMPAVLKLLGDHEAVVGETSKFSEARVKLNGEMPLRELMRDFFDELKSVSAGYASLNYELADYRPADLLRLDILVAEEVEPAFSKIVPRFRLQREAEAVVEKLCGVLPRALFVLKIQARAAGRILASRTLRALSKDVTGHLYGGDRSRKMKLWKKQKEGKKRLRSRADYNIPPDVFLKIIRK</sequence>
<dbReference type="GO" id="GO:0003746">
    <property type="term" value="F:translation elongation factor activity"/>
    <property type="evidence" value="ECO:0007669"/>
    <property type="project" value="UniProtKB-UniRule"/>
</dbReference>
<dbReference type="InterPro" id="IPR026350">
    <property type="entry name" value="GxxExxY"/>
</dbReference>
<dbReference type="InterPro" id="IPR038363">
    <property type="entry name" value="LepA_C_sf"/>
</dbReference>
<proteinExistence type="inferred from homology"/>
<comment type="function">
    <text evidence="6">Required for accurate and efficient protein synthesis under certain stress conditions. May act as a fidelity factor of the translation reaction, by catalyzing a one-codon backward translocation of tRNAs on improperly translocated ribosomes. Back-translocation proceeds from a post-translocation (POST) complex to a pre-translocation (PRE) complex, thus giving elongation factor G a second chance to translocate the tRNAs correctly. Binds to ribosomes in a GTP-dependent manner.</text>
</comment>
<feature type="domain" description="Tr-type G" evidence="7">
    <location>
        <begin position="5"/>
        <end position="356"/>
    </location>
</feature>
<dbReference type="NCBIfam" id="TIGR01393">
    <property type="entry name" value="lepA"/>
    <property type="match status" value="1"/>
</dbReference>
<dbReference type="Gene3D" id="3.30.70.240">
    <property type="match status" value="1"/>
</dbReference>
<dbReference type="InterPro" id="IPR035647">
    <property type="entry name" value="EFG_III/V"/>
</dbReference>
<dbReference type="InterPro" id="IPR013842">
    <property type="entry name" value="LepA_CTD"/>
</dbReference>
<dbReference type="PANTHER" id="PTHR43512:SF4">
    <property type="entry name" value="TRANSLATION FACTOR GUF1 HOMOLOG, CHLOROPLASTIC"/>
    <property type="match status" value="1"/>
</dbReference>
<comment type="caution">
    <text evidence="6">Lacks conserved residue(s) required for the propagation of feature annotation.</text>
</comment>
<dbReference type="Gene3D" id="3.40.50.300">
    <property type="entry name" value="P-loop containing nucleotide triphosphate hydrolases"/>
    <property type="match status" value="2"/>
</dbReference>
<accession>A0A0G1KHU4</accession>
<protein>
    <recommendedName>
        <fullName evidence="6">Elongation factor 4</fullName>
        <shortName evidence="6">EF-4</shortName>
        <ecNumber evidence="6">3.6.5.n1</ecNumber>
    </recommendedName>
    <alternativeName>
        <fullName evidence="6">Ribosomal back-translocase LepA</fullName>
    </alternativeName>
</protein>
<dbReference type="Pfam" id="PF00009">
    <property type="entry name" value="GTP_EFTU"/>
    <property type="match status" value="2"/>
</dbReference>
<dbReference type="GO" id="GO:0005886">
    <property type="term" value="C:plasma membrane"/>
    <property type="evidence" value="ECO:0007669"/>
    <property type="project" value="UniProtKB-SubCell"/>
</dbReference>
<dbReference type="PATRIC" id="fig|1618652.3.peg.988"/>
<dbReference type="Pfam" id="PF13366">
    <property type="entry name" value="PDDEXK_3"/>
    <property type="match status" value="1"/>
</dbReference>
<dbReference type="NCBIfam" id="TIGR04256">
    <property type="entry name" value="GxxExxY"/>
    <property type="match status" value="1"/>
</dbReference>
<dbReference type="InterPro" id="IPR000795">
    <property type="entry name" value="T_Tr_GTP-bd_dom"/>
</dbReference>
<keyword evidence="4 6" id="KW-0648">Protein biosynthesis</keyword>
<dbReference type="GO" id="GO:0005525">
    <property type="term" value="F:GTP binding"/>
    <property type="evidence" value="ECO:0007669"/>
    <property type="project" value="UniProtKB-UniRule"/>
</dbReference>
<evidence type="ECO:0000256" key="3">
    <source>
        <dbReference type="ARBA" id="ARBA00022801"/>
    </source>
</evidence>
<keyword evidence="3 6" id="KW-0378">Hydrolase</keyword>
<keyword evidence="6" id="KW-1003">Cell membrane</keyword>
<dbReference type="Proteomes" id="UP000033977">
    <property type="component" value="Unassembled WGS sequence"/>
</dbReference>
<evidence type="ECO:0000256" key="1">
    <source>
        <dbReference type="ARBA" id="ARBA00005454"/>
    </source>
</evidence>
<dbReference type="InterPro" id="IPR005225">
    <property type="entry name" value="Small_GTP-bd"/>
</dbReference>
<dbReference type="SUPFAM" id="SSF54980">
    <property type="entry name" value="EF-G C-terminal domain-like"/>
    <property type="match status" value="2"/>
</dbReference>
<dbReference type="InterPro" id="IPR004161">
    <property type="entry name" value="EFTu-like_2"/>
</dbReference>
<evidence type="ECO:0000259" key="7">
    <source>
        <dbReference type="PROSITE" id="PS51722"/>
    </source>
</evidence>
<comment type="subcellular location">
    <subcellularLocation>
        <location evidence="6">Cell membrane</location>
        <topology evidence="6">Peripheral membrane protein</topology>
        <orientation evidence="6">Cytoplasmic side</orientation>
    </subcellularLocation>
</comment>
<evidence type="ECO:0000256" key="4">
    <source>
        <dbReference type="ARBA" id="ARBA00022917"/>
    </source>
</evidence>
<dbReference type="Gene3D" id="3.30.70.870">
    <property type="entry name" value="Elongation Factor G (Translational Gtpase), domain 3"/>
    <property type="match status" value="1"/>
</dbReference>
<feature type="binding site" evidence="6">
    <location>
        <begin position="303"/>
        <end position="306"/>
    </location>
    <ligand>
        <name>GTP</name>
        <dbReference type="ChEBI" id="CHEBI:37565"/>
    </ligand>
</feature>
<comment type="caution">
    <text evidence="8">The sequence shown here is derived from an EMBL/GenBank/DDBJ whole genome shotgun (WGS) entry which is preliminary data.</text>
</comment>
<dbReference type="SUPFAM" id="SSF50447">
    <property type="entry name" value="Translation proteins"/>
    <property type="match status" value="1"/>
</dbReference>
<dbReference type="EC" id="3.6.5.n1" evidence="6"/>
<dbReference type="InterPro" id="IPR027417">
    <property type="entry name" value="P-loop_NTPase"/>
</dbReference>
<dbReference type="Pfam" id="PF03144">
    <property type="entry name" value="GTP_EFTU_D2"/>
    <property type="match status" value="1"/>
</dbReference>
<dbReference type="PANTHER" id="PTHR43512">
    <property type="entry name" value="TRANSLATION FACTOR GUF1-RELATED"/>
    <property type="match status" value="1"/>
</dbReference>